<accession>A0ABW4KU46</accession>
<evidence type="ECO:0000259" key="3">
    <source>
        <dbReference type="PROSITE" id="PS50206"/>
    </source>
</evidence>
<reference evidence="5" key="1">
    <citation type="journal article" date="2019" name="Int. J. Syst. Evol. Microbiol.">
        <title>The Global Catalogue of Microorganisms (GCM) 10K type strain sequencing project: providing services to taxonomists for standard genome sequencing and annotation.</title>
        <authorList>
            <consortium name="The Broad Institute Genomics Platform"/>
            <consortium name="The Broad Institute Genome Sequencing Center for Infectious Disease"/>
            <person name="Wu L."/>
            <person name="Ma J."/>
        </authorList>
    </citation>
    <scope>NUCLEOTIDE SEQUENCE [LARGE SCALE GENOMIC DNA]</scope>
    <source>
        <strain evidence="5">LMG 29247</strain>
    </source>
</reference>
<dbReference type="PANTHER" id="PTHR43855:SF1">
    <property type="entry name" value="THIOSULFATE SULFURTRANSFERASE"/>
    <property type="match status" value="1"/>
</dbReference>
<evidence type="ECO:0000256" key="1">
    <source>
        <dbReference type="ARBA" id="ARBA00022737"/>
    </source>
</evidence>
<feature type="domain" description="Rhodanese" evidence="3">
    <location>
        <begin position="37"/>
        <end position="149"/>
    </location>
</feature>
<dbReference type="Gene3D" id="3.40.250.10">
    <property type="entry name" value="Rhodanese-like domain"/>
    <property type="match status" value="2"/>
</dbReference>
<keyword evidence="2" id="KW-0732">Signal</keyword>
<comment type="caution">
    <text evidence="4">The sequence shown here is derived from an EMBL/GenBank/DDBJ whole genome shotgun (WGS) entry which is preliminary data.</text>
</comment>
<dbReference type="CDD" id="cd01448">
    <property type="entry name" value="TST_Repeat_1"/>
    <property type="match status" value="1"/>
</dbReference>
<dbReference type="PROSITE" id="PS50206">
    <property type="entry name" value="RHODANESE_3"/>
    <property type="match status" value="2"/>
</dbReference>
<gene>
    <name evidence="4" type="ORF">ACFSF0_06720</name>
</gene>
<evidence type="ECO:0000313" key="5">
    <source>
        <dbReference type="Proteomes" id="UP001597304"/>
    </source>
</evidence>
<dbReference type="SUPFAM" id="SSF52821">
    <property type="entry name" value="Rhodanese/Cell cycle control phosphatase"/>
    <property type="match status" value="2"/>
</dbReference>
<feature type="domain" description="Rhodanese" evidence="3">
    <location>
        <begin position="179"/>
        <end position="293"/>
    </location>
</feature>
<sequence length="317" mass="34128">MSPLIRFLLALPALLWASIACAATPLIGPAELKSLADQGAVRIVDVREAEAYALQHVPGAVSAPYLTRWRGPATNPGLPPSQGALTALVQSLGLTPETRTVLVYTGTDSSDFATAARAYWTLKSLGAQNLSILNGGLNAWRSAGLPVSNQAAVAPRSQWQPTFNSQWLATREDVRALLGQPGAVLVDSRPAPFYQGRVQVDLAHAKGTLPGAINQDSDLYFELGSAVLMDKDSLQAEADKAHAKPEQTVVTFCNAGHWSATDWFVRSELLGEPNVKLYAGSVIDWSQAPQALPMVNEPTRAEKLRQMLATWVQRNIK</sequence>
<dbReference type="Pfam" id="PF00581">
    <property type="entry name" value="Rhodanese"/>
    <property type="match status" value="2"/>
</dbReference>
<dbReference type="PANTHER" id="PTHR43855">
    <property type="entry name" value="THIOSULFATE SULFURTRANSFERASE"/>
    <property type="match status" value="1"/>
</dbReference>
<dbReference type="InterPro" id="IPR051126">
    <property type="entry name" value="Thiosulfate_sulfurtransferase"/>
</dbReference>
<protein>
    <submittedName>
        <fullName evidence="4">Sulfurtransferase</fullName>
        <ecNumber evidence="4">2.8.1.-</ecNumber>
    </submittedName>
</protein>
<evidence type="ECO:0000313" key="4">
    <source>
        <dbReference type="EMBL" id="MFD1710291.1"/>
    </source>
</evidence>
<dbReference type="GO" id="GO:0016740">
    <property type="term" value="F:transferase activity"/>
    <property type="evidence" value="ECO:0007669"/>
    <property type="project" value="UniProtKB-KW"/>
</dbReference>
<dbReference type="SMART" id="SM00450">
    <property type="entry name" value="RHOD"/>
    <property type="match status" value="2"/>
</dbReference>
<dbReference type="InterPro" id="IPR036873">
    <property type="entry name" value="Rhodanese-like_dom_sf"/>
</dbReference>
<proteinExistence type="predicted"/>
<dbReference type="PROSITE" id="PS51257">
    <property type="entry name" value="PROKAR_LIPOPROTEIN"/>
    <property type="match status" value="1"/>
</dbReference>
<dbReference type="InterPro" id="IPR001763">
    <property type="entry name" value="Rhodanese-like_dom"/>
</dbReference>
<name>A0ABW4KU46_9BURK</name>
<keyword evidence="4" id="KW-0808">Transferase</keyword>
<dbReference type="Proteomes" id="UP001597304">
    <property type="component" value="Unassembled WGS sequence"/>
</dbReference>
<keyword evidence="1" id="KW-0677">Repeat</keyword>
<evidence type="ECO:0000256" key="2">
    <source>
        <dbReference type="SAM" id="SignalP"/>
    </source>
</evidence>
<feature type="chain" id="PRO_5045890403" evidence="2">
    <location>
        <begin position="23"/>
        <end position="317"/>
    </location>
</feature>
<dbReference type="EMBL" id="JBHUEJ010000015">
    <property type="protein sequence ID" value="MFD1710291.1"/>
    <property type="molecule type" value="Genomic_DNA"/>
</dbReference>
<feature type="signal peptide" evidence="2">
    <location>
        <begin position="1"/>
        <end position="22"/>
    </location>
</feature>
<keyword evidence="5" id="KW-1185">Reference proteome</keyword>
<organism evidence="4 5">
    <name type="scientific">Ottowia flava</name>
    <dbReference type="NCBI Taxonomy" id="2675430"/>
    <lineage>
        <taxon>Bacteria</taxon>
        <taxon>Pseudomonadati</taxon>
        <taxon>Pseudomonadota</taxon>
        <taxon>Betaproteobacteria</taxon>
        <taxon>Burkholderiales</taxon>
        <taxon>Comamonadaceae</taxon>
        <taxon>Ottowia</taxon>
    </lineage>
</organism>
<dbReference type="RefSeq" id="WP_147912044.1">
    <property type="nucleotide sequence ID" value="NZ_JBHUEJ010000015.1"/>
</dbReference>
<dbReference type="EC" id="2.8.1.-" evidence="4"/>